<protein>
    <recommendedName>
        <fullName evidence="5">Cell division protein SepF</fullName>
    </recommendedName>
</protein>
<comment type="similarity">
    <text evidence="5">Belongs to the SepF family.</text>
</comment>
<keyword evidence="2 5" id="KW-0717">Septation</keyword>
<comment type="subunit">
    <text evidence="5">Homodimer. Interacts with FtsZ.</text>
</comment>
<organism evidence="7 9">
    <name type="scientific">Demequina capsici</name>
    <dbReference type="NCBI Taxonomy" id="3075620"/>
    <lineage>
        <taxon>Bacteria</taxon>
        <taxon>Bacillati</taxon>
        <taxon>Actinomycetota</taxon>
        <taxon>Actinomycetes</taxon>
        <taxon>Micrococcales</taxon>
        <taxon>Demequinaceae</taxon>
        <taxon>Demequina</taxon>
    </lineage>
</organism>
<evidence type="ECO:0000256" key="2">
    <source>
        <dbReference type="ARBA" id="ARBA00023210"/>
    </source>
</evidence>
<dbReference type="GO" id="GO:0005737">
    <property type="term" value="C:cytoplasm"/>
    <property type="evidence" value="ECO:0007669"/>
    <property type="project" value="UniProtKB-SubCell"/>
</dbReference>
<comment type="subcellular location">
    <subcellularLocation>
        <location evidence="5">Cytoplasm</location>
    </subcellularLocation>
    <text evidence="5">Localizes to the division site, in a FtsZ-dependent manner.</text>
</comment>
<sequence length="161" mass="17919">MSALRKAIQYLGFDVSEHEDYDYAEDELAPVTNLHDVSEAREQAARKSSAHTGSVRTAHHAPRPVQPSDLRRIQTIKPRSYNDARLIGEAFREGVPVIMNLTEMSDADAKRLVDFSAGLSFGLHGSIERVTTSVFLLSPAHVEIGLDDEQHQAQQSFYDQA</sequence>
<dbReference type="InterPro" id="IPR023052">
    <property type="entry name" value="Cell_div_SepF"/>
</dbReference>
<evidence type="ECO:0000256" key="4">
    <source>
        <dbReference type="ARBA" id="ARBA00044936"/>
    </source>
</evidence>
<dbReference type="GO" id="GO:0000917">
    <property type="term" value="P:division septum assembly"/>
    <property type="evidence" value="ECO:0007669"/>
    <property type="project" value="UniProtKB-KW"/>
</dbReference>
<evidence type="ECO:0000256" key="3">
    <source>
        <dbReference type="ARBA" id="ARBA00023306"/>
    </source>
</evidence>
<proteinExistence type="inferred from homology"/>
<feature type="region of interest" description="Disordered" evidence="6">
    <location>
        <begin position="39"/>
        <end position="70"/>
    </location>
</feature>
<keyword evidence="1 5" id="KW-0132">Cell division</keyword>
<evidence type="ECO:0000313" key="8">
    <source>
        <dbReference type="EMBL" id="WNM26219.1"/>
    </source>
</evidence>
<dbReference type="Gene3D" id="3.30.110.150">
    <property type="entry name" value="SepF-like protein"/>
    <property type="match status" value="1"/>
</dbReference>
<dbReference type="Pfam" id="PF04472">
    <property type="entry name" value="SepF"/>
    <property type="match status" value="1"/>
</dbReference>
<keyword evidence="5" id="KW-0963">Cytoplasm</keyword>
<dbReference type="Proteomes" id="UP001303408">
    <property type="component" value="Chromosome"/>
</dbReference>
<evidence type="ECO:0000313" key="9">
    <source>
        <dbReference type="Proteomes" id="UP001304125"/>
    </source>
</evidence>
<gene>
    <name evidence="5 7" type="primary">sepF</name>
    <name evidence="7" type="ORF">RN606_08175</name>
    <name evidence="8" type="ORF">RN607_08400</name>
</gene>
<dbReference type="EMBL" id="CP134880">
    <property type="protein sequence ID" value="WNM26219.1"/>
    <property type="molecule type" value="Genomic_DNA"/>
</dbReference>
<dbReference type="EMBL" id="CP134879">
    <property type="protein sequence ID" value="WNM23342.1"/>
    <property type="molecule type" value="Genomic_DNA"/>
</dbReference>
<dbReference type="Proteomes" id="UP001304125">
    <property type="component" value="Chromosome"/>
</dbReference>
<reference evidence="7 9" key="1">
    <citation type="submission" date="2023-09" db="EMBL/GenBank/DDBJ databases">
        <title>Demequina sp. a novel bacteria isolated from Capsicum annuum.</title>
        <authorList>
            <person name="Humaira Z."/>
            <person name="Lee J."/>
            <person name="Cho D."/>
        </authorList>
    </citation>
    <scope>NUCLEOTIDE SEQUENCE [LARGE SCALE GENOMIC DNA]</scope>
    <source>
        <strain evidence="7 9">OYTSA14</strain>
        <strain evidence="8">PMTSA13</strain>
    </source>
</reference>
<dbReference type="InterPro" id="IPR038594">
    <property type="entry name" value="SepF-like_sf"/>
</dbReference>
<dbReference type="PANTHER" id="PTHR35798:SF1">
    <property type="entry name" value="CELL DIVISION PROTEIN SEPF"/>
    <property type="match status" value="1"/>
</dbReference>
<dbReference type="HAMAP" id="MF_01197">
    <property type="entry name" value="SepF"/>
    <property type="match status" value="1"/>
</dbReference>
<name>A0AA96F5V1_9MICO</name>
<evidence type="ECO:0000256" key="5">
    <source>
        <dbReference type="HAMAP-Rule" id="MF_01197"/>
    </source>
</evidence>
<dbReference type="KEGG" id="dcp:RN607_08400"/>
<dbReference type="AlphaFoldDB" id="A0AA96F5V1"/>
<evidence type="ECO:0000256" key="1">
    <source>
        <dbReference type="ARBA" id="ARBA00022618"/>
    </source>
</evidence>
<evidence type="ECO:0000256" key="6">
    <source>
        <dbReference type="SAM" id="MobiDB-lite"/>
    </source>
</evidence>
<dbReference type="PANTHER" id="PTHR35798">
    <property type="entry name" value="CELL DIVISION PROTEIN SEPF"/>
    <property type="match status" value="1"/>
</dbReference>
<accession>A0AA96F5V1</accession>
<evidence type="ECO:0000313" key="7">
    <source>
        <dbReference type="EMBL" id="WNM23342.1"/>
    </source>
</evidence>
<keyword evidence="9" id="KW-1185">Reference proteome</keyword>
<dbReference type="GO" id="GO:0043093">
    <property type="term" value="P:FtsZ-dependent cytokinesis"/>
    <property type="evidence" value="ECO:0007669"/>
    <property type="project" value="UniProtKB-UniRule"/>
</dbReference>
<dbReference type="RefSeq" id="WP_313496179.1">
    <property type="nucleotide sequence ID" value="NZ_CP134879.1"/>
</dbReference>
<comment type="function">
    <text evidence="4 5">Cell division protein that is part of the divisome complex and is recruited early to the Z-ring. Probably stimulates Z-ring formation, perhaps through the cross-linking of FtsZ protofilaments. Its function overlaps with FtsA.</text>
</comment>
<keyword evidence="3 5" id="KW-0131">Cell cycle</keyword>
<dbReference type="InterPro" id="IPR007561">
    <property type="entry name" value="Cell_div_SepF/SepF-rel"/>
</dbReference>
<accession>A0AA96JEZ9</accession>